<feature type="transmembrane region" description="Helical" evidence="5">
    <location>
        <begin position="232"/>
        <end position="253"/>
    </location>
</feature>
<dbReference type="PANTHER" id="PTHR11040">
    <property type="entry name" value="ZINC/IRON TRANSPORTER"/>
    <property type="match status" value="1"/>
</dbReference>
<keyword evidence="7" id="KW-0496">Mitochondrion</keyword>
<comment type="subcellular location">
    <subcellularLocation>
        <location evidence="1">Membrane</location>
        <topology evidence="1">Multi-pass membrane protein</topology>
    </subcellularLocation>
</comment>
<gene>
    <name evidence="7" type="ORF">PLBR_LOCUS7352</name>
</gene>
<evidence type="ECO:0000256" key="2">
    <source>
        <dbReference type="ARBA" id="ARBA00022692"/>
    </source>
</evidence>
<dbReference type="Pfam" id="PF02535">
    <property type="entry name" value="Zip"/>
    <property type="match status" value="1"/>
</dbReference>
<feature type="chain" id="PRO_5018240027" evidence="6">
    <location>
        <begin position="20"/>
        <end position="360"/>
    </location>
</feature>
<feature type="transmembrane region" description="Helical" evidence="5">
    <location>
        <begin position="265"/>
        <end position="286"/>
    </location>
</feature>
<reference evidence="7 8" key="1">
    <citation type="submission" date="2018-03" db="EMBL/GenBank/DDBJ databases">
        <authorList>
            <person name="Fogelqvist J."/>
        </authorList>
    </citation>
    <scope>NUCLEOTIDE SEQUENCE [LARGE SCALE GENOMIC DNA]</scope>
</reference>
<organism evidence="7 8">
    <name type="scientific">Plasmodiophora brassicae</name>
    <name type="common">Clubroot disease agent</name>
    <dbReference type="NCBI Taxonomy" id="37360"/>
    <lineage>
        <taxon>Eukaryota</taxon>
        <taxon>Sar</taxon>
        <taxon>Rhizaria</taxon>
        <taxon>Endomyxa</taxon>
        <taxon>Phytomyxea</taxon>
        <taxon>Plasmodiophorida</taxon>
        <taxon>Plasmodiophoridae</taxon>
        <taxon>Plasmodiophora</taxon>
    </lineage>
</organism>
<dbReference type="GO" id="GO:0005385">
    <property type="term" value="F:zinc ion transmembrane transporter activity"/>
    <property type="evidence" value="ECO:0007669"/>
    <property type="project" value="TreeGrafter"/>
</dbReference>
<sequence length="360" mass="38464">MPGRLLALVVAVLIPAAMADGNIDCSPSDTSLTYSMPWHIGAVFLLAAVSASGMFSAITLGTVQGNRILAGVLQVFKMFGIGVIAATAWCHLLTDAYTQFSNPCLTPAWAGYGVNFVGVFALIAAFTVQLIELFAVGHRPRTVIRCENVNDEHADAVDSAAVQVNDAQDAPERKELSVAKAFPAGHGQDVQLEGHFHEDGSSMSTIILECSILFHSLIIGVTLGVTADTRSFQTLLVAICFHQLFEGMALGSLIANLKHGTLFKYLVLGLVYPLGTPIGIVFGIGVHSSFNDNSDTVILFQGIMDSLAAGVLIYNTYAELISVEINHNKSFRSFSRRFKCVNMTAMYLGAAAMAVLANWA</sequence>
<dbReference type="InterPro" id="IPR003689">
    <property type="entry name" value="ZIP"/>
</dbReference>
<dbReference type="AlphaFoldDB" id="A0A3P3YIW8"/>
<keyword evidence="3 5" id="KW-1133">Transmembrane helix</keyword>
<feature type="transmembrane region" description="Helical" evidence="5">
    <location>
        <begin position="338"/>
        <end position="359"/>
    </location>
</feature>
<geneLocation type="mitochondrion" evidence="7"/>
<evidence type="ECO:0000256" key="5">
    <source>
        <dbReference type="SAM" id="Phobius"/>
    </source>
</evidence>
<keyword evidence="6" id="KW-0732">Signal</keyword>
<accession>A0A3P3YIW8</accession>
<proteinExistence type="predicted"/>
<feature type="transmembrane region" description="Helical" evidence="5">
    <location>
        <begin position="114"/>
        <end position="135"/>
    </location>
</feature>
<feature type="transmembrane region" description="Helical" evidence="5">
    <location>
        <begin position="298"/>
        <end position="317"/>
    </location>
</feature>
<keyword evidence="2 5" id="KW-0812">Transmembrane</keyword>
<keyword evidence="4 5" id="KW-0472">Membrane</keyword>
<protein>
    <submittedName>
        <fullName evidence="7">Uncharacterized protein</fullName>
    </submittedName>
</protein>
<evidence type="ECO:0000256" key="6">
    <source>
        <dbReference type="SAM" id="SignalP"/>
    </source>
</evidence>
<dbReference type="Proteomes" id="UP000290189">
    <property type="component" value="Unassembled WGS sequence"/>
</dbReference>
<name>A0A3P3YIW8_PLABS</name>
<feature type="transmembrane region" description="Helical" evidence="5">
    <location>
        <begin position="206"/>
        <end position="226"/>
    </location>
</feature>
<feature type="transmembrane region" description="Helical" evidence="5">
    <location>
        <begin position="43"/>
        <end position="63"/>
    </location>
</feature>
<evidence type="ECO:0000256" key="3">
    <source>
        <dbReference type="ARBA" id="ARBA00022989"/>
    </source>
</evidence>
<feature type="signal peptide" evidence="6">
    <location>
        <begin position="1"/>
        <end position="19"/>
    </location>
</feature>
<dbReference type="GO" id="GO:0005886">
    <property type="term" value="C:plasma membrane"/>
    <property type="evidence" value="ECO:0007669"/>
    <property type="project" value="TreeGrafter"/>
</dbReference>
<feature type="transmembrane region" description="Helical" evidence="5">
    <location>
        <begin position="75"/>
        <end position="94"/>
    </location>
</feature>
<evidence type="ECO:0000256" key="1">
    <source>
        <dbReference type="ARBA" id="ARBA00004141"/>
    </source>
</evidence>
<evidence type="ECO:0000313" key="8">
    <source>
        <dbReference type="Proteomes" id="UP000290189"/>
    </source>
</evidence>
<evidence type="ECO:0000256" key="4">
    <source>
        <dbReference type="ARBA" id="ARBA00023136"/>
    </source>
</evidence>
<dbReference type="EMBL" id="OVEO01000013">
    <property type="protein sequence ID" value="SPR00137.1"/>
    <property type="molecule type" value="Genomic_DNA"/>
</dbReference>
<evidence type="ECO:0000313" key="7">
    <source>
        <dbReference type="EMBL" id="SPR00137.1"/>
    </source>
</evidence>
<dbReference type="PANTHER" id="PTHR11040:SF44">
    <property type="entry name" value="PROTEIN ZNTC-RELATED"/>
    <property type="match status" value="1"/>
</dbReference>